<accession>A0A1J7IX27</accession>
<name>A0A1J7IX27_9PEZI</name>
<evidence type="ECO:0000313" key="2">
    <source>
        <dbReference type="Proteomes" id="UP000182658"/>
    </source>
</evidence>
<reference evidence="1 2" key="1">
    <citation type="submission" date="2016-10" db="EMBL/GenBank/DDBJ databases">
        <title>Draft genome sequence of Coniochaeta ligniaria NRRL30616, a lignocellulolytic fungus for bioabatement of inhibitors in plant biomass hydrolysates.</title>
        <authorList>
            <consortium name="DOE Joint Genome Institute"/>
            <person name="Jimenez D.J."/>
            <person name="Hector R.E."/>
            <person name="Riley R."/>
            <person name="Sun H."/>
            <person name="Grigoriev I.V."/>
            <person name="Van Elsas J.D."/>
            <person name="Nichols N.N."/>
        </authorList>
    </citation>
    <scope>NUCLEOTIDE SEQUENCE [LARGE SCALE GENOMIC DNA]</scope>
    <source>
        <strain evidence="1 2">NRRL 30616</strain>
    </source>
</reference>
<organism evidence="1 2">
    <name type="scientific">Coniochaeta ligniaria NRRL 30616</name>
    <dbReference type="NCBI Taxonomy" id="1408157"/>
    <lineage>
        <taxon>Eukaryota</taxon>
        <taxon>Fungi</taxon>
        <taxon>Dikarya</taxon>
        <taxon>Ascomycota</taxon>
        <taxon>Pezizomycotina</taxon>
        <taxon>Sordariomycetes</taxon>
        <taxon>Sordariomycetidae</taxon>
        <taxon>Coniochaetales</taxon>
        <taxon>Coniochaetaceae</taxon>
        <taxon>Coniochaeta</taxon>
    </lineage>
</organism>
<protein>
    <submittedName>
        <fullName evidence="1">Uncharacterized protein</fullName>
    </submittedName>
</protein>
<sequence>MSGRVCPRRRPRSRCGHFLASSPPCIFLTCEGAFTGSLGTVQFQMENTWTWLFRHPMVDMRGPTAESGVEVFLISGCPFSARVRACEELLTTTSFAPRPPPACFCLSSLSSRVSRLGTWAGRDYRERETTLEHGEHTETHPDHLFVKLAAETSVGRAPITAPGCAVESVSRPFP</sequence>
<evidence type="ECO:0000313" key="1">
    <source>
        <dbReference type="EMBL" id="OIW31869.1"/>
    </source>
</evidence>
<dbReference type="EMBL" id="KV875095">
    <property type="protein sequence ID" value="OIW31869.1"/>
    <property type="molecule type" value="Genomic_DNA"/>
</dbReference>
<dbReference type="Proteomes" id="UP000182658">
    <property type="component" value="Unassembled WGS sequence"/>
</dbReference>
<dbReference type="InParanoid" id="A0A1J7IX27"/>
<dbReference type="AlphaFoldDB" id="A0A1J7IX27"/>
<proteinExistence type="predicted"/>
<gene>
    <name evidence="1" type="ORF">CONLIGDRAFT_243932</name>
</gene>
<keyword evidence="2" id="KW-1185">Reference proteome</keyword>